<feature type="compositionally biased region" description="Low complexity" evidence="5">
    <location>
        <begin position="1628"/>
        <end position="1648"/>
    </location>
</feature>
<dbReference type="Proteomes" id="UP001169217">
    <property type="component" value="Unassembled WGS sequence"/>
</dbReference>
<feature type="compositionally biased region" description="Basic and acidic residues" evidence="5">
    <location>
        <begin position="1572"/>
        <end position="1586"/>
    </location>
</feature>
<evidence type="ECO:0000313" key="10">
    <source>
        <dbReference type="Proteomes" id="UP001169217"/>
    </source>
</evidence>
<feature type="compositionally biased region" description="Polar residues" evidence="5">
    <location>
        <begin position="2214"/>
        <end position="2233"/>
    </location>
</feature>
<feature type="compositionally biased region" description="Basic and acidic residues" evidence="5">
    <location>
        <begin position="2305"/>
        <end position="2330"/>
    </location>
</feature>
<accession>A0ABQ9PD27</accession>
<feature type="compositionally biased region" description="Basic and acidic residues" evidence="5">
    <location>
        <begin position="2001"/>
        <end position="2010"/>
    </location>
</feature>
<feature type="compositionally biased region" description="Polar residues" evidence="5">
    <location>
        <begin position="2086"/>
        <end position="2099"/>
    </location>
</feature>
<evidence type="ECO:0000256" key="1">
    <source>
        <dbReference type="ARBA" id="ARBA00004123"/>
    </source>
</evidence>
<proteinExistence type="inferred from homology"/>
<feature type="domain" description="THO complex subunitTHOC2 N-terminal" evidence="7">
    <location>
        <begin position="846"/>
        <end position="921"/>
    </location>
</feature>
<evidence type="ECO:0000313" key="9">
    <source>
        <dbReference type="EMBL" id="KAK0369042.1"/>
    </source>
</evidence>
<feature type="compositionally biased region" description="Pro residues" evidence="5">
    <location>
        <begin position="80"/>
        <end position="93"/>
    </location>
</feature>
<sequence>MPPKRKARGGPAGEGGRPSPHRPGDMPLGQRERDFSESGGRGGRGGRNTRRNDRRDSAQGQPSQPGTQSASASRVTSPTVPRPPPTPSQPQHPAPIATGPPSAPISHPPSPVPTSYCYEHLTDEAITSWETGSRQKLVTHGVDSRSDVDIEELAAIYQEFIHAVIEGRLSPVDAGACMKEILGSESQEMIKESFSFEPHTLFLDTLSIIFDNDRGLFRPQLRDFIQATGVSSELVRQTLDAQLLQDLGMIRETFVKLGIRRATNLLYRQANYNLLREESEGYSKLMTELFTTSSSEPPSAETAHAAFERLKGLIGTFDLDVGRVLDVTLDVFAAVLIKQFRFFIKLLRVSSWWPSNQNPASSTYAGGLPPWALPDSSHWMTSQEVELESAELKRQRDIEFWDRAREVHLDAFFQLGGRQVTGDHLKLLEESESASEAEVNAASAWMKLTKTLPPQGNRTAAQLLGFKLRFYASDARDPDDVLPANLLYLVALLVKVGFMSLVDIYPHLWPLDEEMEAMREKKMKELDEKERQSRPGAAQNALLMAGALPDDSAPPPTTRTRAVAGKADAESKADAAADEKEKLPEPMEQKAALLICLLTIGAIPESLFILGRFSWLPEAYPEVLDRIHRILNYSVEKVYQESRPTPARSVEPASKPIADIDQSGVPKGSVKLSTLPAKKSMRWPFPDGFDGRDQHYRFYWDEWADNVPVCQTVEDIFTLCDTFLNLSGVSIGKDPALLAKLVSIGAKSLAEDRSQHNMDRWQDLLRRILVPALSMTNANAAIVNSVWDLLKLYPVTTRYSIYAEWFEGQISRLPAMKAAFTRTRVETRGVMKRISLTNLSEMAKSLAKTSYSSPGIVFKEALGQIEAYANLIEAFVECAKYFTDLAYDVLIWSLVSSMGGKRSRTQESSILLTSKWLQALSKFAGKVFKRYSILDSTPILQYVNDQLFQGNSTDLIILKELVSSMGGVVQVLDFTDDQILAMSGGEVLRRQTLLSLQDKRFESTRSAKRLMQSLVDSKLAGRLLINVAQYRQAAIYKLPDDEAHIKYIGSVIDDSHQILVQYLDLLRTNLEPHEFEALVPAITILMDEFGLDASLAFLIGREGVAYNMFTKKQDSTVNIDSDGDLSMAQDATEAKEATEEPPEAEEKKPTPAEVREKAKKDAGRQIHEALDPIVTSMKSITPGTSWTKLSPEFYVLFWALQLGDIEVPAASYNNAHKRLSNLKKELDRDRSDMSRSGINKKEAKKAELLKISNELPKEADLQMKRARVVRDYMTDHMETWFTGSAEKLNGLSDAILEQCLLPRLVLSASDAEYCYVFIKKLHMLGAPKFRLKALYDRLFCVNRLRAMIFTCTVREAEHLGRFLNCILKDLARWHRDTNAYDREAVGKRSFFLGFATEFDDKGQPSSYYDHAQFRDILYGWHSKLNLALKSCLAGMEWMHIRNAMTILKAVLDHFPAITFMGTQFIDQLKTITDREAASKTASAGEEGHRVDLSVAAQGALSELQRRKDKWIIPAGFRPNMVRQQDKRRFRILLTRVQNGGKAKDESTSTSLRPTATEFQPRSARTAAEQEDGEVKDGEVKDSKDAGSRSAAPSAPATLTQKDPNLPPKPSASQPDTAKGGFPRGDIGSATSSKPPTPKPANATPLPNNMNHRDVPRSTPTPTGPDRSAHNLPKRPDVPIPGHFGRTHFTPDALPDRVREPRDAREPRGPRDTRESRDTRDHRDPREPSREPRFAEPSRPDRSRDFSGQDRRGPDAPPRESGRLSEKDWPSRPDSLPPRRDHGPHEREGRPSRDRVPPTNGRVSESGRLSREPAVATPPSQPTQKPAEDPPVNPARLALIQGDQPGRSNRSDRPSRSSETDRRSGRGPRTQETQSHEQRTFDQRAPEPDRTELINPERAALIGEPQTEAPARPTRDEPRDRNSQRGHSPRRNGRFNPEAPAEPARDDRHGRSHHSDHRSSGRETHAEPPAYNPRTERIGDRDGDRSGQDKGRDAFLGPGRNSEPDHSRTAHQDQNYGRLNPIQSVLAPNEVPLGPRGRGRAAARGGSAGIPNSRSDGRFPNADSPAAPEERHPPTGPASGRGRRNQYESNPPVNSPSAMTPTPAAHPDRARAINSGPAGSPTPASGGPTLAPGIHPDRLAQIAPPPPPPPGQPPSHGHSRPPLPPINTPDRPSGGQGNNIRTPTGNFPAPTDGVPSGPSSNDRGRSGGSRRQLAGINSTLQQAQANMPETNRGTSIRGRGVARGSIAGSDAQVLTGASPVSTPVQERPNPVGQERAQANGEDHSQTEHDRSRREHRSERGRHSRRSSRERERSPGREREGKEPREHRERRSGAQNQSSTGRDERESRRSGREPSGSTRESHANPTHGSSRENTGSSRETRHRTDRGDGGRGDAATGPRNEEWAGNPRGAPRGGPREGGLRPSDDRREDRGRKRRSEDAAGFPNDREKRQRR</sequence>
<feature type="compositionally biased region" description="Basic and acidic residues" evidence="5">
    <location>
        <begin position="1693"/>
        <end position="1795"/>
    </location>
</feature>
<dbReference type="PANTHER" id="PTHR21597:SF0">
    <property type="entry name" value="THO COMPLEX SUBUNIT 2"/>
    <property type="match status" value="1"/>
</dbReference>
<evidence type="ECO:0000259" key="6">
    <source>
        <dbReference type="Pfam" id="PF11262"/>
    </source>
</evidence>
<feature type="compositionally biased region" description="Basic and acidic residues" evidence="5">
    <location>
        <begin position="1912"/>
        <end position="1922"/>
    </location>
</feature>
<dbReference type="InterPro" id="IPR040007">
    <property type="entry name" value="Tho2"/>
</dbReference>
<gene>
    <name evidence="9" type="ORF">CLIM01_13599</name>
</gene>
<feature type="region of interest" description="Disordered" evidence="5">
    <location>
        <begin position="1"/>
        <end position="116"/>
    </location>
</feature>
<feature type="domain" description="THO complex subunitTHOC2 C-terminal" evidence="6">
    <location>
        <begin position="1186"/>
        <end position="1503"/>
    </location>
</feature>
<feature type="domain" description="THO complex subunit 2 N-terminal" evidence="8">
    <location>
        <begin position="121"/>
        <end position="844"/>
    </location>
</feature>
<feature type="compositionally biased region" description="Basic and acidic residues" evidence="5">
    <location>
        <begin position="2339"/>
        <end position="2350"/>
    </location>
</feature>
<dbReference type="Pfam" id="PF16134">
    <property type="entry name" value="THOC2_N"/>
    <property type="match status" value="1"/>
</dbReference>
<evidence type="ECO:0000259" key="8">
    <source>
        <dbReference type="Pfam" id="PF16134"/>
    </source>
</evidence>
<feature type="region of interest" description="Disordered" evidence="5">
    <location>
        <begin position="547"/>
        <end position="584"/>
    </location>
</feature>
<feature type="compositionally biased region" description="Polar residues" evidence="5">
    <location>
        <begin position="2011"/>
        <end position="2022"/>
    </location>
</feature>
<evidence type="ECO:0000256" key="3">
    <source>
        <dbReference type="ARBA" id="ARBA00019596"/>
    </source>
</evidence>
<comment type="similarity">
    <text evidence="2">Belongs to the THOC2 family.</text>
</comment>
<feature type="compositionally biased region" description="Basic and acidic residues" evidence="5">
    <location>
        <begin position="1973"/>
        <end position="1992"/>
    </location>
</feature>
<organism evidence="9 10">
    <name type="scientific">Colletotrichum limetticola</name>
    <dbReference type="NCBI Taxonomy" id="1209924"/>
    <lineage>
        <taxon>Eukaryota</taxon>
        <taxon>Fungi</taxon>
        <taxon>Dikarya</taxon>
        <taxon>Ascomycota</taxon>
        <taxon>Pezizomycotina</taxon>
        <taxon>Sordariomycetes</taxon>
        <taxon>Hypocreomycetidae</taxon>
        <taxon>Glomerellales</taxon>
        <taxon>Glomerellaceae</taxon>
        <taxon>Colletotrichum</taxon>
        <taxon>Colletotrichum acutatum species complex</taxon>
    </lineage>
</organism>
<dbReference type="InterPro" id="IPR021418">
    <property type="entry name" value="THO_THOC2_C"/>
</dbReference>
<feature type="compositionally biased region" description="Pro residues" evidence="5">
    <location>
        <begin position="101"/>
        <end position="112"/>
    </location>
</feature>
<evidence type="ECO:0000259" key="7">
    <source>
        <dbReference type="Pfam" id="PF11732"/>
    </source>
</evidence>
<evidence type="ECO:0000256" key="5">
    <source>
        <dbReference type="SAM" id="MobiDB-lite"/>
    </source>
</evidence>
<dbReference type="Pfam" id="PF11732">
    <property type="entry name" value="Thoc2"/>
    <property type="match status" value="1"/>
</dbReference>
<feature type="compositionally biased region" description="Low complexity" evidence="5">
    <location>
        <begin position="2114"/>
        <end position="2128"/>
    </location>
</feature>
<dbReference type="EMBL" id="JARUPT010000718">
    <property type="protein sequence ID" value="KAK0369042.1"/>
    <property type="molecule type" value="Genomic_DNA"/>
</dbReference>
<comment type="caution">
    <text evidence="9">The sequence shown here is derived from an EMBL/GenBank/DDBJ whole genome shotgun (WGS) entry which is preliminary data.</text>
</comment>
<feature type="compositionally biased region" description="Basic and acidic residues" evidence="5">
    <location>
        <begin position="2279"/>
        <end position="2296"/>
    </location>
</feature>
<dbReference type="InterPro" id="IPR021726">
    <property type="entry name" value="THO_THOC2_N"/>
</dbReference>
<feature type="compositionally biased region" description="Polar residues" evidence="5">
    <location>
        <begin position="1547"/>
        <end position="1559"/>
    </location>
</feature>
<feature type="compositionally biased region" description="Basic and acidic residues" evidence="5">
    <location>
        <begin position="1848"/>
        <end position="1863"/>
    </location>
</feature>
<keyword evidence="10" id="KW-1185">Reference proteome</keyword>
<evidence type="ECO:0000256" key="2">
    <source>
        <dbReference type="ARBA" id="ARBA00007857"/>
    </source>
</evidence>
<dbReference type="InterPro" id="IPR032302">
    <property type="entry name" value="THOC2_N"/>
</dbReference>
<feature type="compositionally biased region" description="Polar residues" evidence="5">
    <location>
        <begin position="58"/>
        <end position="72"/>
    </location>
</feature>
<feature type="compositionally biased region" description="Basic and acidic residues" evidence="5">
    <location>
        <begin position="1956"/>
        <end position="1965"/>
    </location>
</feature>
<feature type="compositionally biased region" description="Basic and acidic residues" evidence="5">
    <location>
        <begin position="567"/>
        <end position="584"/>
    </location>
</feature>
<feature type="compositionally biased region" description="Polar residues" evidence="5">
    <location>
        <begin position="2361"/>
        <end position="2375"/>
    </location>
</feature>
<feature type="compositionally biased region" description="Basic and acidic residues" evidence="5">
    <location>
        <begin position="2412"/>
        <end position="2450"/>
    </location>
</feature>
<dbReference type="Pfam" id="PF11262">
    <property type="entry name" value="Tho2"/>
    <property type="match status" value="1"/>
</dbReference>
<feature type="compositionally biased region" description="Basic and acidic residues" evidence="5">
    <location>
        <begin position="1873"/>
        <end position="1891"/>
    </location>
</feature>
<reference evidence="9" key="1">
    <citation type="submission" date="2023-04" db="EMBL/GenBank/DDBJ databases">
        <title>Colletotrichum limetticola genome sequence.</title>
        <authorList>
            <person name="Baroncelli R."/>
        </authorList>
    </citation>
    <scope>NUCLEOTIDE SEQUENCE</scope>
    <source>
        <strain evidence="9">KLA-Anderson</strain>
    </source>
</reference>
<name>A0ABQ9PD27_9PEZI</name>
<protein>
    <recommendedName>
        <fullName evidence="3">THO complex subunit 2</fullName>
    </recommendedName>
</protein>
<dbReference type="PANTHER" id="PTHR21597">
    <property type="entry name" value="THO2 PROTEIN"/>
    <property type="match status" value="1"/>
</dbReference>
<comment type="subcellular location">
    <subcellularLocation>
        <location evidence="1">Nucleus</location>
    </subcellularLocation>
</comment>
<feature type="compositionally biased region" description="Pro residues" evidence="5">
    <location>
        <begin position="2142"/>
        <end position="2152"/>
    </location>
</feature>
<keyword evidence="4" id="KW-0539">Nucleus</keyword>
<feature type="compositionally biased region" description="Basic and acidic residues" evidence="5">
    <location>
        <begin position="1132"/>
        <end position="1166"/>
    </location>
</feature>
<evidence type="ECO:0000256" key="4">
    <source>
        <dbReference type="ARBA" id="ARBA00023242"/>
    </source>
</evidence>
<feature type="region of interest" description="Disordered" evidence="5">
    <location>
        <begin position="1129"/>
        <end position="1166"/>
    </location>
</feature>
<feature type="region of interest" description="Disordered" evidence="5">
    <location>
        <begin position="1538"/>
        <end position="2450"/>
    </location>
</feature>